<evidence type="ECO:0000313" key="7">
    <source>
        <dbReference type="RefSeq" id="XP_013931520.1"/>
    </source>
</evidence>
<keyword evidence="6" id="KW-1185">Reference proteome</keyword>
<keyword evidence="3" id="KW-0547">Nucleotide-binding</keyword>
<dbReference type="SUPFAM" id="SSF47391">
    <property type="entry name" value="Dimerization-anchoring domain of cAMP-dependent PK regulatory subunit"/>
    <property type="match status" value="1"/>
</dbReference>
<evidence type="ECO:0000256" key="2">
    <source>
        <dbReference type="ARBA" id="ARBA00022679"/>
    </source>
</evidence>
<reference evidence="7" key="1">
    <citation type="submission" date="2025-08" db="UniProtKB">
        <authorList>
            <consortium name="RefSeq"/>
        </authorList>
    </citation>
    <scope>IDENTIFICATION</scope>
    <source>
        <tissue evidence="7">Skeletal muscle</tissue>
    </source>
</reference>
<dbReference type="CDD" id="cd01428">
    <property type="entry name" value="ADK"/>
    <property type="match status" value="2"/>
</dbReference>
<keyword evidence="2 5" id="KW-0808">Transferase</keyword>
<name>A0A6I9Z6R4_9SAUR</name>
<dbReference type="Gene3D" id="3.40.50.300">
    <property type="entry name" value="P-loop containing nucleotide triphosphate hydrolases"/>
    <property type="match status" value="2"/>
</dbReference>
<dbReference type="InterPro" id="IPR027417">
    <property type="entry name" value="P-loop_NTPase"/>
</dbReference>
<proteinExistence type="inferred from homology"/>
<dbReference type="HAMAP" id="MF_00235">
    <property type="entry name" value="Adenylate_kinase_Adk"/>
    <property type="match status" value="1"/>
</dbReference>
<dbReference type="PANTHER" id="PTHR23359">
    <property type="entry name" value="NUCLEOTIDE KINASE"/>
    <property type="match status" value="1"/>
</dbReference>
<dbReference type="PRINTS" id="PR00094">
    <property type="entry name" value="ADENYLTKNASE"/>
</dbReference>
<evidence type="ECO:0000256" key="4">
    <source>
        <dbReference type="ARBA" id="ARBA00022777"/>
    </source>
</evidence>
<evidence type="ECO:0000256" key="3">
    <source>
        <dbReference type="ARBA" id="ARBA00022741"/>
    </source>
</evidence>
<dbReference type="Proteomes" id="UP000504617">
    <property type="component" value="Unplaced"/>
</dbReference>
<gene>
    <name evidence="7" type="primary">LOC106556974</name>
</gene>
<dbReference type="Pfam" id="PF00406">
    <property type="entry name" value="ADK"/>
    <property type="match status" value="2"/>
</dbReference>
<dbReference type="GO" id="GO:0005524">
    <property type="term" value="F:ATP binding"/>
    <property type="evidence" value="ECO:0007669"/>
    <property type="project" value="InterPro"/>
</dbReference>
<evidence type="ECO:0000313" key="6">
    <source>
        <dbReference type="Proteomes" id="UP000504617"/>
    </source>
</evidence>
<dbReference type="SUPFAM" id="SSF57774">
    <property type="entry name" value="Microbial and mitochondrial ADK, insert 'zinc finger' domain"/>
    <property type="match status" value="1"/>
</dbReference>
<dbReference type="SUPFAM" id="SSF52540">
    <property type="entry name" value="P-loop containing nucleoside triphosphate hydrolases"/>
    <property type="match status" value="2"/>
</dbReference>
<organism evidence="6 7">
    <name type="scientific">Thamnophis sirtalis</name>
    <dbReference type="NCBI Taxonomy" id="35019"/>
    <lineage>
        <taxon>Eukaryota</taxon>
        <taxon>Metazoa</taxon>
        <taxon>Chordata</taxon>
        <taxon>Craniata</taxon>
        <taxon>Vertebrata</taxon>
        <taxon>Euteleostomi</taxon>
        <taxon>Lepidosauria</taxon>
        <taxon>Squamata</taxon>
        <taxon>Bifurcata</taxon>
        <taxon>Unidentata</taxon>
        <taxon>Episquamata</taxon>
        <taxon>Toxicofera</taxon>
        <taxon>Serpentes</taxon>
        <taxon>Colubroidea</taxon>
        <taxon>Colubridae</taxon>
        <taxon>Natricinae</taxon>
        <taxon>Thamnophis</taxon>
    </lineage>
</organism>
<dbReference type="OrthoDB" id="522106at2759"/>
<dbReference type="Gene3D" id="1.20.890.10">
    <property type="entry name" value="cAMP-dependent protein kinase regulatory subunit, dimerization-anchoring domain"/>
    <property type="match status" value="1"/>
</dbReference>
<evidence type="ECO:0000256" key="1">
    <source>
        <dbReference type="ARBA" id="ARBA00007220"/>
    </source>
</evidence>
<dbReference type="CDD" id="cd22979">
    <property type="entry name" value="DD_AK8"/>
    <property type="match status" value="1"/>
</dbReference>
<dbReference type="KEGG" id="tsr:106556974"/>
<dbReference type="InterPro" id="IPR000850">
    <property type="entry name" value="Adenylat/UMP-CMP_kin"/>
</dbReference>
<evidence type="ECO:0000256" key="5">
    <source>
        <dbReference type="RuleBase" id="RU003330"/>
    </source>
</evidence>
<dbReference type="InterPro" id="IPR036193">
    <property type="entry name" value="ADK_active_lid_dom_sf"/>
</dbReference>
<dbReference type="GeneID" id="106556974"/>
<keyword evidence="4 5" id="KW-0418">Kinase</keyword>
<dbReference type="GO" id="GO:0004017">
    <property type="term" value="F:AMP kinase activity"/>
    <property type="evidence" value="ECO:0007669"/>
    <property type="project" value="InterPro"/>
</dbReference>
<protein>
    <submittedName>
        <fullName evidence="7">Adenylate kinase 8-like</fullName>
    </submittedName>
</protein>
<comment type="similarity">
    <text evidence="1 5">Belongs to the adenylate kinase family.</text>
</comment>
<dbReference type="AlphaFoldDB" id="A0A6I9Z6R4"/>
<dbReference type="RefSeq" id="XP_013931520.1">
    <property type="nucleotide sequence ID" value="XM_014076045.1"/>
</dbReference>
<sequence>MDATSKPHQIPPEMGIYAEKHNIFQIMQGLMEALLVSRPAKPIDFMIEHLKKNNEEVPKVFIVGPPASGKTTIARWICKHLSATYLYPKDLVFSKMLKRAREAAACQARGEKIPDELWAYLLQERMSDVDCEALGWVVDGFPQTRKQALELQTLGVLPRHVVVLYAPDSVLIERNLGKRVDPFTQEVYHTTFDWPVDFNLQKRLVKPEDTSEQATARGLLESHRNMPGIIQTYQDCHKAINADQPCVDVFAQALNFVQSRPRSNAPFTPRILLLGPPGSGKSLQAALLSQKYRVVNISFGDLLREKVAGNTGVGEFIKPFFEKGYPVNDNIALHVLQERLEQADCRTYGWVLHGFPRDVDQALLFRQIGIEPNRVFFLNLPTEVGLQRLCQRATDPVSGERYHTIYKPPVEEEVHQRLRRHPKDDPLQVERKTDIYSNQLPDLEEHYEDSICLNADQDPYTVFEYIESCLVKPLPVCTL</sequence>
<accession>A0A6I9Z6R4</accession>